<feature type="compositionally biased region" description="Low complexity" evidence="2">
    <location>
        <begin position="172"/>
        <end position="183"/>
    </location>
</feature>
<reference evidence="3 4" key="1">
    <citation type="submission" date="2013-03" db="EMBL/GenBank/DDBJ databases">
        <title>The Genome Sequence of Cladophialophora carrionii CBS 160.54.</title>
        <authorList>
            <consortium name="The Broad Institute Genomics Platform"/>
            <person name="Cuomo C."/>
            <person name="de Hoog S."/>
            <person name="Gorbushina A."/>
            <person name="Walker B."/>
            <person name="Young S.K."/>
            <person name="Zeng Q."/>
            <person name="Gargeya S."/>
            <person name="Fitzgerald M."/>
            <person name="Haas B."/>
            <person name="Abouelleil A."/>
            <person name="Allen A.W."/>
            <person name="Alvarado L."/>
            <person name="Arachchi H.M."/>
            <person name="Berlin A.M."/>
            <person name="Chapman S.B."/>
            <person name="Gainer-Dewar J."/>
            <person name="Goldberg J."/>
            <person name="Griggs A."/>
            <person name="Gujja S."/>
            <person name="Hansen M."/>
            <person name="Howarth C."/>
            <person name="Imamovic A."/>
            <person name="Ireland A."/>
            <person name="Larimer J."/>
            <person name="McCowan C."/>
            <person name="Murphy C."/>
            <person name="Pearson M."/>
            <person name="Poon T.W."/>
            <person name="Priest M."/>
            <person name="Roberts A."/>
            <person name="Saif S."/>
            <person name="Shea T."/>
            <person name="Sisk P."/>
            <person name="Sykes S."/>
            <person name="Wortman J."/>
            <person name="Nusbaum C."/>
            <person name="Birren B."/>
        </authorList>
    </citation>
    <scope>NUCLEOTIDE SEQUENCE [LARGE SCALE GENOMIC DNA]</scope>
    <source>
        <strain evidence="3 4">CBS 160.54</strain>
    </source>
</reference>
<gene>
    <name evidence="3" type="ORF">G647_00776</name>
</gene>
<accession>V9DQV1</accession>
<dbReference type="EMBL" id="KB822697">
    <property type="protein sequence ID" value="ETI28327.1"/>
    <property type="molecule type" value="Genomic_DNA"/>
</dbReference>
<sequence>MTAVDRPWPLEGDSSIPNDKPNLKPNYFEMQPGSTRKNAFDQTLYNIVVLRLPSTASEDELDDQLSSEAQNLGILSFQPAANVDGIRSSLSTITIASDSVNQSPARSQSTASTSCASGEHQHVTRSACISDRSPSTTDTHSPETRKDGKRGSPLSRGFRKMAGFRKKRAGGLTSSSTLTSISSDAESHDSETISVDIRSPSSAKSSKSSWSPPAFAVRPSHDPLPFIDIDSLKRSMECKELLELRMAQLEEKARFLEFQTSLVSQLRSQREALKSLKKAEHQRLLAEQTAKNERAAEELEARQLEEEMKMEAEHDLEKRAVMLRLRHMEAYCQNPTPPPTPVELLAGRASTDSVLPERKVTEKDYHNLAQQYRERDIMDTLHTSKINVLRGKQKKAVERFLEKKEKEMECMEREQKKELALIDRDFTSQETDLRLALDTKRARLESRWRTQALIACTKAETSTGLKHAPLADVVAIEDVGASSRRV</sequence>
<feature type="region of interest" description="Disordered" evidence="2">
    <location>
        <begin position="1"/>
        <end position="24"/>
    </location>
</feature>
<evidence type="ECO:0000256" key="2">
    <source>
        <dbReference type="SAM" id="MobiDB-lite"/>
    </source>
</evidence>
<evidence type="ECO:0000313" key="3">
    <source>
        <dbReference type="EMBL" id="ETI28327.1"/>
    </source>
</evidence>
<feature type="compositionally biased region" description="Low complexity" evidence="2">
    <location>
        <begin position="199"/>
        <end position="214"/>
    </location>
</feature>
<feature type="compositionally biased region" description="Basic residues" evidence="2">
    <location>
        <begin position="157"/>
        <end position="169"/>
    </location>
</feature>
<evidence type="ECO:0000313" key="4">
    <source>
        <dbReference type="Proteomes" id="UP000030678"/>
    </source>
</evidence>
<feature type="coiled-coil region" evidence="1">
    <location>
        <begin position="394"/>
        <end position="421"/>
    </location>
</feature>
<dbReference type="Proteomes" id="UP000030678">
    <property type="component" value="Unassembled WGS sequence"/>
</dbReference>
<keyword evidence="1" id="KW-0175">Coiled coil</keyword>
<dbReference type="GeneID" id="19979269"/>
<name>V9DQV1_9EURO</name>
<feature type="compositionally biased region" description="Basic and acidic residues" evidence="2">
    <location>
        <begin position="140"/>
        <end position="150"/>
    </location>
</feature>
<dbReference type="AlphaFoldDB" id="V9DQV1"/>
<feature type="compositionally biased region" description="Polar residues" evidence="2">
    <location>
        <begin position="98"/>
        <end position="116"/>
    </location>
</feature>
<proteinExistence type="predicted"/>
<dbReference type="OrthoDB" id="9977870at2759"/>
<organism evidence="3 4">
    <name type="scientific">Cladophialophora carrionii CBS 160.54</name>
    <dbReference type="NCBI Taxonomy" id="1279043"/>
    <lineage>
        <taxon>Eukaryota</taxon>
        <taxon>Fungi</taxon>
        <taxon>Dikarya</taxon>
        <taxon>Ascomycota</taxon>
        <taxon>Pezizomycotina</taxon>
        <taxon>Eurotiomycetes</taxon>
        <taxon>Chaetothyriomycetidae</taxon>
        <taxon>Chaetothyriales</taxon>
        <taxon>Herpotrichiellaceae</taxon>
        <taxon>Cladophialophora</taxon>
    </lineage>
</organism>
<dbReference type="HOGENOM" id="CLU_540821_0_0_1"/>
<protein>
    <submittedName>
        <fullName evidence="3">Uncharacterized protein</fullName>
    </submittedName>
</protein>
<dbReference type="RefSeq" id="XP_008722401.1">
    <property type="nucleotide sequence ID" value="XM_008724179.1"/>
</dbReference>
<dbReference type="VEuPathDB" id="FungiDB:G647_00776"/>
<evidence type="ECO:0000256" key="1">
    <source>
        <dbReference type="SAM" id="Coils"/>
    </source>
</evidence>
<feature type="coiled-coil region" evidence="1">
    <location>
        <begin position="232"/>
        <end position="314"/>
    </location>
</feature>
<feature type="region of interest" description="Disordered" evidence="2">
    <location>
        <begin position="98"/>
        <end position="217"/>
    </location>
</feature>